<dbReference type="OrthoDB" id="10388264at2759"/>
<feature type="region of interest" description="Disordered" evidence="1">
    <location>
        <begin position="1"/>
        <end position="86"/>
    </location>
</feature>
<evidence type="ECO:0000256" key="1">
    <source>
        <dbReference type="SAM" id="MobiDB-lite"/>
    </source>
</evidence>
<dbReference type="AlphaFoldDB" id="A0A2T6ZGU6"/>
<dbReference type="Proteomes" id="UP000244722">
    <property type="component" value="Unassembled WGS sequence"/>
</dbReference>
<proteinExistence type="predicted"/>
<keyword evidence="3" id="KW-1185">Reference proteome</keyword>
<feature type="compositionally biased region" description="Pro residues" evidence="1">
    <location>
        <begin position="44"/>
        <end position="60"/>
    </location>
</feature>
<gene>
    <name evidence="2" type="ORF">B9Z19DRAFT_413778</name>
</gene>
<accession>A0A2T6ZGU6</accession>
<comment type="caution">
    <text evidence="2">The sequence shown here is derived from an EMBL/GenBank/DDBJ whole genome shotgun (WGS) entry which is preliminary data.</text>
</comment>
<protein>
    <submittedName>
        <fullName evidence="2">Uncharacterized protein</fullName>
    </submittedName>
</protein>
<reference evidence="2 3" key="1">
    <citation type="submission" date="2017-04" db="EMBL/GenBank/DDBJ databases">
        <title>Draft genome sequence of Tuber borchii Vittad., a whitish edible truffle.</title>
        <authorList>
            <consortium name="DOE Joint Genome Institute"/>
            <person name="Murat C."/>
            <person name="Kuo A."/>
            <person name="Barry K.W."/>
            <person name="Clum A."/>
            <person name="Dockter R.B."/>
            <person name="Fauchery L."/>
            <person name="Iotti M."/>
            <person name="Kohler A."/>
            <person name="Labutti K."/>
            <person name="Lindquist E.A."/>
            <person name="Lipzen A."/>
            <person name="Ohm R.A."/>
            <person name="Wang M."/>
            <person name="Grigoriev I.V."/>
            <person name="Zambonelli A."/>
            <person name="Martin F.M."/>
        </authorList>
    </citation>
    <scope>NUCLEOTIDE SEQUENCE [LARGE SCALE GENOMIC DNA]</scope>
    <source>
        <strain evidence="2 3">Tbo3840</strain>
    </source>
</reference>
<feature type="compositionally biased region" description="Low complexity" evidence="1">
    <location>
        <begin position="61"/>
        <end position="70"/>
    </location>
</feature>
<sequence>MHFDWEPLSRSCRNMSAETSLPSTPLTLSKGRRQRGRAGSVTNPFPPVPPHPPPNSPFEPAPISHTSSSSPQPPPPTPEPPPQNIREDGYIYLQVEIGFDRQLPAPWANRREPASHFCLMPRPENIGRKYFLPGPHRHCEKYYTSCDHRSYESFVMYNMSAVHGVVASFVVVVPLLLETRPCRTLNLIEDAIRRAFPQTDNLENYNEINARIGVETTSQRICTLRQLRRVFMALVLFGERMVELGAFALKAPFLETPFVEFEPWEVGYEFMVHLDGCYEVGRILEFFQEGGMGGGLPLGKYWQVTGSLSRSGSLDLICYTTYVQYAVIRATLERCVMFLWTAMHTPAERYMAWARCGVSQLELDRFGCGHYGQVNANDLEPNRGWKVEDDAAMEWEEEEEVTSEYLPEDGDGGEDDYDFGDCRVTFAEGEGTELAGALL</sequence>
<organism evidence="2 3">
    <name type="scientific">Tuber borchii</name>
    <name type="common">White truffle</name>
    <dbReference type="NCBI Taxonomy" id="42251"/>
    <lineage>
        <taxon>Eukaryota</taxon>
        <taxon>Fungi</taxon>
        <taxon>Dikarya</taxon>
        <taxon>Ascomycota</taxon>
        <taxon>Pezizomycotina</taxon>
        <taxon>Pezizomycetes</taxon>
        <taxon>Pezizales</taxon>
        <taxon>Tuberaceae</taxon>
        <taxon>Tuber</taxon>
    </lineage>
</organism>
<name>A0A2T6ZGU6_TUBBO</name>
<feature type="compositionally biased region" description="Pro residues" evidence="1">
    <location>
        <begin position="71"/>
        <end position="83"/>
    </location>
</feature>
<evidence type="ECO:0000313" key="3">
    <source>
        <dbReference type="Proteomes" id="UP000244722"/>
    </source>
</evidence>
<evidence type="ECO:0000313" key="2">
    <source>
        <dbReference type="EMBL" id="PUU74707.1"/>
    </source>
</evidence>
<dbReference type="EMBL" id="NESQ01000279">
    <property type="protein sequence ID" value="PUU74707.1"/>
    <property type="molecule type" value="Genomic_DNA"/>
</dbReference>
<feature type="compositionally biased region" description="Polar residues" evidence="1">
    <location>
        <begin position="11"/>
        <end position="27"/>
    </location>
</feature>